<name>Q5L1L0_GEOKA</name>
<dbReference type="RefSeq" id="WP_011230386.1">
    <property type="nucleotide sequence ID" value="NC_006510.1"/>
</dbReference>
<dbReference type="PANTHER" id="PTHR32182:SF22">
    <property type="entry name" value="ATP-DEPENDENT ENDONUCLEASE, OLD FAMILY-RELATED"/>
    <property type="match status" value="1"/>
</dbReference>
<reference evidence="3 4" key="1">
    <citation type="journal article" date="2004" name="Nucleic Acids Res.">
        <title>Thermoadaptation trait revealed by the genome sequence of thermophilic Geobacillus kaustophilus.</title>
        <authorList>
            <person name="Takami H."/>
            <person name="Takaki Y."/>
            <person name="Chee G.J."/>
            <person name="Nishi S."/>
            <person name="Shimamura S."/>
            <person name="Suzuki H."/>
            <person name="Matsui S."/>
            <person name="Uchiyama I."/>
        </authorList>
    </citation>
    <scope>NUCLEOTIDE SEQUENCE [LARGE SCALE GENOMIC DNA]</scope>
    <source>
        <strain evidence="3 4">HTA426</strain>
    </source>
</reference>
<accession>Q5L1L0</accession>
<dbReference type="AlphaFoldDB" id="Q5L1L0"/>
<proteinExistence type="predicted"/>
<protein>
    <submittedName>
        <fullName evidence="3">Hypothetical conserved protein</fullName>
    </submittedName>
</protein>
<dbReference type="eggNOG" id="COG4694">
    <property type="taxonomic scope" value="Bacteria"/>
</dbReference>
<dbReference type="PANTHER" id="PTHR32182">
    <property type="entry name" value="DNA REPLICATION AND REPAIR PROTEIN RECF"/>
    <property type="match status" value="1"/>
</dbReference>
<dbReference type="Proteomes" id="UP000001172">
    <property type="component" value="Chromosome"/>
</dbReference>
<feature type="coiled-coil region" evidence="1">
    <location>
        <begin position="122"/>
        <end position="228"/>
    </location>
</feature>
<dbReference type="GO" id="GO:0000731">
    <property type="term" value="P:DNA synthesis involved in DNA repair"/>
    <property type="evidence" value="ECO:0007669"/>
    <property type="project" value="TreeGrafter"/>
</dbReference>
<dbReference type="SUPFAM" id="SSF52540">
    <property type="entry name" value="P-loop containing nucleoside triphosphate hydrolases"/>
    <property type="match status" value="1"/>
</dbReference>
<sequence>MIRQIDILEYGPYKNYRWVDIFGNDLDEGFGCRNIIYGRNYAGKTTFSRIIRSLELGKPHKDFNNGKFIITLDDGKQITELDLDDGPYNIRVYNADFKKDNLSFLYDENGEILPFAILGEENIEIQYKIEQEEKKIQEIREKLYNPDHGVHKKYNDNRKFLDKLEKELSKILREKASQIRNNPNLFLANQKKQYDIRDIEQEIPFANSSLEEQEKKELENTIKENIKEIVPRCSKLDFDYMELIDKAILLLSMSLKPSKIIESLANNNDLQEWVREGIGLHKGILEECAFCGNKIDVSRWEELDRHFTREVEEFTENLEKLMDKIKEKKEYILNYQLPFDKYSFYSIFEEDYHLIERELDLLQEEAVSELDEVYRVLGERRKNLFSPSNMLRKDGDINLKANKLLSKINTLINKNNEYTLKYTEKQNEARKKLRYDEIYRFKKLINYEEKKAAIENQRNLLQEINNEKEKLEKIEKESLLKKAELEASLKDEKNAVKLVNNYLKSFLGHPELYLDIEEEGASKKISKFVVKRNNQKAKNLSEGEQSLIAFCYFLATLKDISNIEEYTIFIDDPISSLDSNHIFYVFSLIDSEIASKNYKQVFISTHNLDLLKYLQKLTKPTNNKKYNNKYYLIEKKLTANGEATSIITRMPTYLQTYSTEFIFLFHQIYRVATEDQSDENYEVFYSFPNTARKFIETYMFFKYPDFTMKNDKRIREFFGGKLEFVSFLNRINNEFSHGENQPDRLFKPIDIPEFKKNALIILDSIRRNDEEQYYAFLRSINALPHDAISKKEDNILVNSMGTVS</sequence>
<keyword evidence="1" id="KW-0175">Coiled coil</keyword>
<dbReference type="InterPro" id="IPR027417">
    <property type="entry name" value="P-loop_NTPase"/>
</dbReference>
<dbReference type="GO" id="GO:0006302">
    <property type="term" value="P:double-strand break repair"/>
    <property type="evidence" value="ECO:0007669"/>
    <property type="project" value="TreeGrafter"/>
</dbReference>
<evidence type="ECO:0000256" key="1">
    <source>
        <dbReference type="SAM" id="Coils"/>
    </source>
</evidence>
<dbReference type="Pfam" id="PF13166">
    <property type="entry name" value="AAA_13"/>
    <property type="match status" value="1"/>
</dbReference>
<dbReference type="HOGENOM" id="CLU_020729_2_0_9"/>
<dbReference type="InterPro" id="IPR026866">
    <property type="entry name" value="CR006_AAA"/>
</dbReference>
<dbReference type="PATRIC" id="fig|235909.7.peg.971"/>
<feature type="coiled-coil region" evidence="1">
    <location>
        <begin position="408"/>
        <end position="486"/>
    </location>
</feature>
<dbReference type="KEGG" id="gka:GK0885"/>
<keyword evidence="4" id="KW-1185">Reference proteome</keyword>
<feature type="coiled-coil region" evidence="1">
    <location>
        <begin position="311"/>
        <end position="372"/>
    </location>
</feature>
<dbReference type="EMBL" id="BA000043">
    <property type="protein sequence ID" value="BAD75170.1"/>
    <property type="molecule type" value="Genomic_DNA"/>
</dbReference>
<organism evidence="3 4">
    <name type="scientific">Geobacillus kaustophilus (strain HTA426)</name>
    <dbReference type="NCBI Taxonomy" id="235909"/>
    <lineage>
        <taxon>Bacteria</taxon>
        <taxon>Bacillati</taxon>
        <taxon>Bacillota</taxon>
        <taxon>Bacilli</taxon>
        <taxon>Bacillales</taxon>
        <taxon>Anoxybacillaceae</taxon>
        <taxon>Geobacillus</taxon>
        <taxon>Geobacillus thermoleovorans group</taxon>
    </lineage>
</organism>
<evidence type="ECO:0000313" key="3">
    <source>
        <dbReference type="EMBL" id="BAD75170.1"/>
    </source>
</evidence>
<feature type="domain" description="Protein CR006 P-loop" evidence="2">
    <location>
        <begin position="15"/>
        <end position="762"/>
    </location>
</feature>
<evidence type="ECO:0000259" key="2">
    <source>
        <dbReference type="Pfam" id="PF13166"/>
    </source>
</evidence>
<evidence type="ECO:0000313" key="4">
    <source>
        <dbReference type="Proteomes" id="UP000001172"/>
    </source>
</evidence>
<dbReference type="Gene3D" id="3.40.50.300">
    <property type="entry name" value="P-loop containing nucleotide triphosphate hydrolases"/>
    <property type="match status" value="1"/>
</dbReference>
<gene>
    <name evidence="3" type="ordered locus">GK0885</name>
</gene>